<name>A0A9P9IHA6_9PLEO</name>
<dbReference type="PANTHER" id="PTHR39609:SF2">
    <property type="entry name" value="TRANSCRIPTION FACTOR RFEG"/>
    <property type="match status" value="1"/>
</dbReference>
<dbReference type="EMBL" id="JAGMWT010000011">
    <property type="protein sequence ID" value="KAH7119569.1"/>
    <property type="molecule type" value="Genomic_DNA"/>
</dbReference>
<sequence length="97" mass="11131">MRGPNSYFVPGYGISRAVIQNEIRYLCGPDAIVRPYTYQGRDGFLVTACGQPLTKANTQEQIRDLKDSSREYEEKQSRHAQSDDAFINQPIELYQKK</sequence>
<comment type="caution">
    <text evidence="2">The sequence shown here is derived from an EMBL/GenBank/DDBJ whole genome shotgun (WGS) entry which is preliminary data.</text>
</comment>
<organism evidence="2 3">
    <name type="scientific">Dendryphion nanum</name>
    <dbReference type="NCBI Taxonomy" id="256645"/>
    <lineage>
        <taxon>Eukaryota</taxon>
        <taxon>Fungi</taxon>
        <taxon>Dikarya</taxon>
        <taxon>Ascomycota</taxon>
        <taxon>Pezizomycotina</taxon>
        <taxon>Dothideomycetes</taxon>
        <taxon>Pleosporomycetidae</taxon>
        <taxon>Pleosporales</taxon>
        <taxon>Torulaceae</taxon>
        <taxon>Dendryphion</taxon>
    </lineage>
</organism>
<evidence type="ECO:0000256" key="1">
    <source>
        <dbReference type="SAM" id="MobiDB-lite"/>
    </source>
</evidence>
<dbReference type="Proteomes" id="UP000700596">
    <property type="component" value="Unassembled WGS sequence"/>
</dbReference>
<gene>
    <name evidence="2" type="ORF">B0J11DRAFT_551756</name>
</gene>
<dbReference type="AlphaFoldDB" id="A0A9P9IHA6"/>
<evidence type="ECO:0000313" key="3">
    <source>
        <dbReference type="Proteomes" id="UP000700596"/>
    </source>
</evidence>
<protein>
    <submittedName>
        <fullName evidence="2">Uncharacterized protein</fullName>
    </submittedName>
</protein>
<feature type="compositionally biased region" description="Basic and acidic residues" evidence="1">
    <location>
        <begin position="61"/>
        <end position="82"/>
    </location>
</feature>
<accession>A0A9P9IHA6</accession>
<dbReference type="PANTHER" id="PTHR39609">
    <property type="entry name" value="RFEG-RELATED"/>
    <property type="match status" value="1"/>
</dbReference>
<feature type="region of interest" description="Disordered" evidence="1">
    <location>
        <begin position="58"/>
        <end position="82"/>
    </location>
</feature>
<dbReference type="OrthoDB" id="3827557at2759"/>
<keyword evidence="3" id="KW-1185">Reference proteome</keyword>
<reference evidence="2" key="1">
    <citation type="journal article" date="2021" name="Nat. Commun.">
        <title>Genetic determinants of endophytism in the Arabidopsis root mycobiome.</title>
        <authorList>
            <person name="Mesny F."/>
            <person name="Miyauchi S."/>
            <person name="Thiergart T."/>
            <person name="Pickel B."/>
            <person name="Atanasova L."/>
            <person name="Karlsson M."/>
            <person name="Huettel B."/>
            <person name="Barry K.W."/>
            <person name="Haridas S."/>
            <person name="Chen C."/>
            <person name="Bauer D."/>
            <person name="Andreopoulos W."/>
            <person name="Pangilinan J."/>
            <person name="LaButti K."/>
            <person name="Riley R."/>
            <person name="Lipzen A."/>
            <person name="Clum A."/>
            <person name="Drula E."/>
            <person name="Henrissat B."/>
            <person name="Kohler A."/>
            <person name="Grigoriev I.V."/>
            <person name="Martin F.M."/>
            <person name="Hacquard S."/>
        </authorList>
    </citation>
    <scope>NUCLEOTIDE SEQUENCE</scope>
    <source>
        <strain evidence="2">MPI-CAGE-CH-0243</strain>
    </source>
</reference>
<evidence type="ECO:0000313" key="2">
    <source>
        <dbReference type="EMBL" id="KAH7119569.1"/>
    </source>
</evidence>
<proteinExistence type="predicted"/>